<dbReference type="GO" id="GO:0031956">
    <property type="term" value="F:medium-chain fatty acid-CoA ligase activity"/>
    <property type="evidence" value="ECO:0007669"/>
    <property type="project" value="TreeGrafter"/>
</dbReference>
<dbReference type="AlphaFoldDB" id="A0A3S0C9I2"/>
<keyword evidence="5" id="KW-1185">Reference proteome</keyword>
<proteinExistence type="inferred from homology"/>
<dbReference type="InterPro" id="IPR042099">
    <property type="entry name" value="ANL_N_sf"/>
</dbReference>
<dbReference type="Gene3D" id="3.40.50.12780">
    <property type="entry name" value="N-terminal domain of ligase-like"/>
    <property type="match status" value="1"/>
</dbReference>
<dbReference type="Pfam" id="PF00501">
    <property type="entry name" value="AMP-binding"/>
    <property type="match status" value="1"/>
</dbReference>
<organism evidence="4 5">
    <name type="scientific">Paenibacillus whitsoniae</name>
    <dbReference type="NCBI Taxonomy" id="2496558"/>
    <lineage>
        <taxon>Bacteria</taxon>
        <taxon>Bacillati</taxon>
        <taxon>Bacillota</taxon>
        <taxon>Bacilli</taxon>
        <taxon>Bacillales</taxon>
        <taxon>Paenibacillaceae</taxon>
        <taxon>Paenibacillus</taxon>
    </lineage>
</organism>
<dbReference type="PANTHER" id="PTHR43201">
    <property type="entry name" value="ACYL-COA SYNTHETASE"/>
    <property type="match status" value="1"/>
</dbReference>
<comment type="similarity">
    <text evidence="1">Belongs to the ATP-dependent AMP-binding enzyme family.</text>
</comment>
<evidence type="ECO:0000256" key="2">
    <source>
        <dbReference type="ARBA" id="ARBA00022598"/>
    </source>
</evidence>
<keyword evidence="2" id="KW-0436">Ligase</keyword>
<dbReference type="PANTHER" id="PTHR43201:SF5">
    <property type="entry name" value="MEDIUM-CHAIN ACYL-COA LIGASE ACSF2, MITOCHONDRIAL"/>
    <property type="match status" value="1"/>
</dbReference>
<reference evidence="4 5" key="1">
    <citation type="submission" date="2018-12" db="EMBL/GenBank/DDBJ databases">
        <title>Bacillus ochoae sp. nov., Paenibacillus whitsoniae sp. nov., Paenibacillus spiritus sp. nov. Isolated from the Mars Exploration Rover during spacecraft assembly.</title>
        <authorList>
            <person name="Seuylemezian A."/>
            <person name="Vaishampayan P."/>
        </authorList>
    </citation>
    <scope>NUCLEOTIDE SEQUENCE [LARGE SCALE GENOMIC DNA]</scope>
    <source>
        <strain evidence="4 5">MER 54</strain>
    </source>
</reference>
<evidence type="ECO:0000313" key="5">
    <source>
        <dbReference type="Proteomes" id="UP000276128"/>
    </source>
</evidence>
<accession>A0A3S0C9I2</accession>
<evidence type="ECO:0000256" key="1">
    <source>
        <dbReference type="ARBA" id="ARBA00006432"/>
    </source>
</evidence>
<dbReference type="Proteomes" id="UP000276128">
    <property type="component" value="Unassembled WGS sequence"/>
</dbReference>
<dbReference type="OrthoDB" id="9762242at2"/>
<comment type="caution">
    <text evidence="4">The sequence shown here is derived from an EMBL/GenBank/DDBJ whole genome shotgun (WGS) entry which is preliminary data.</text>
</comment>
<evidence type="ECO:0000313" key="4">
    <source>
        <dbReference type="EMBL" id="RTE07976.1"/>
    </source>
</evidence>
<evidence type="ECO:0000259" key="3">
    <source>
        <dbReference type="Pfam" id="PF00501"/>
    </source>
</evidence>
<dbReference type="InterPro" id="IPR000873">
    <property type="entry name" value="AMP-dep_synth/lig_dom"/>
</dbReference>
<sequence>MFWNVGKYSERTAVISTADKDITYGELQQRVDDFRAQLPMSGHKQLVLLLCANDTATLTAYVACLQAGHAVMLLDGLLEITLLEHIVRTYEPNWIVSPSHVHAFEGYYKSSSTVWMKQEFSRTADIYPDLAVLLSTSGTTGSAKFVRLSYANLQANAQSIATYLQLNETERAITTLPFQYSYGLSVINSHLLVGGALLITNDSILSREFWSFFKDQKATSLSGVPYTYQMLQRLRFGQMELPSLRYFTQAGGRLAPNLVQSFQNMAVESGRRFYVMYGQTEATARMSYVPPNRLAEKADSVGIAIPNGTFRLDEVSSELIYEGPNVMLGYAETGEDLAKGDELGGTLHTGDLAEIDDEGYVYIKGRMKRFIKLFGLRMNLDEIERQIEVKFSLPVACTGGDDLLLIFTEDESKIAVLTEYVRQLYKLHVSSFSVKALPNLPRLENGKMNYLKLKDMMP</sequence>
<dbReference type="SUPFAM" id="SSF56801">
    <property type="entry name" value="Acetyl-CoA synthetase-like"/>
    <property type="match status" value="1"/>
</dbReference>
<name>A0A3S0C9I2_9BACL</name>
<dbReference type="EMBL" id="RXHU01000062">
    <property type="protein sequence ID" value="RTE07976.1"/>
    <property type="molecule type" value="Genomic_DNA"/>
</dbReference>
<protein>
    <submittedName>
        <fullName evidence="4">Phosphatase</fullName>
    </submittedName>
</protein>
<feature type="domain" description="AMP-dependent synthetase/ligase" evidence="3">
    <location>
        <begin position="3"/>
        <end position="330"/>
    </location>
</feature>
<gene>
    <name evidence="4" type="ORF">EJQ19_19995</name>
</gene>
<dbReference type="GO" id="GO:0006631">
    <property type="term" value="P:fatty acid metabolic process"/>
    <property type="evidence" value="ECO:0007669"/>
    <property type="project" value="TreeGrafter"/>
</dbReference>